<sequence length="227" mass="25875">MFTTNVKTEPHSMIMKTIIVGDSAIGKSSLFDRLCDEKFLNDSRYASTIGVDFKVKLINTRTDRGSHTCKLQIWDTAGQERFKAITQSYYRGTHVCIVCFDTSVYSGSRSLTSVMSWITDVRMRGEMNGDDENSPTRIYVVGLKSDQSKSSIGVDILNDSHFRNLIEGIERSQNTKFVGICSSRNNTFTPYVPLIATEKERQFMKDKTTIVMRIIYLMFSIDHEILK</sequence>
<organism evidence="4 5">
    <name type="scientific">Yasminevirus sp. GU-2018</name>
    <dbReference type="NCBI Taxonomy" id="2420051"/>
    <lineage>
        <taxon>Viruses</taxon>
        <taxon>Varidnaviria</taxon>
        <taxon>Bamfordvirae</taxon>
        <taxon>Nucleocytoviricota</taxon>
        <taxon>Megaviricetes</taxon>
        <taxon>Imitervirales</taxon>
        <taxon>Mimiviridae</taxon>
        <taxon>Klosneuvirinae</taxon>
        <taxon>Yasminevirus</taxon>
        <taxon>Yasminevirus saudimassiliense</taxon>
    </lineage>
</organism>
<evidence type="ECO:0000256" key="1">
    <source>
        <dbReference type="ARBA" id="ARBA00004112"/>
    </source>
</evidence>
<dbReference type="Gene3D" id="3.40.50.300">
    <property type="entry name" value="P-loop containing nucleotide triphosphate hydrolases"/>
    <property type="match status" value="1"/>
</dbReference>
<proteinExistence type="predicted"/>
<dbReference type="EMBL" id="UPSH01000001">
    <property type="protein sequence ID" value="VBB18244.1"/>
    <property type="molecule type" value="Genomic_DNA"/>
</dbReference>
<dbReference type="PANTHER" id="PTHR47977">
    <property type="entry name" value="RAS-RELATED PROTEIN RAB"/>
    <property type="match status" value="1"/>
</dbReference>
<evidence type="ECO:0000256" key="2">
    <source>
        <dbReference type="ARBA" id="ARBA00022741"/>
    </source>
</evidence>
<dbReference type="Proteomes" id="UP000594342">
    <property type="component" value="Unassembled WGS sequence"/>
</dbReference>
<dbReference type="SMART" id="SM00174">
    <property type="entry name" value="RHO"/>
    <property type="match status" value="1"/>
</dbReference>
<dbReference type="GO" id="GO:0005525">
    <property type="term" value="F:GTP binding"/>
    <property type="evidence" value="ECO:0007669"/>
    <property type="project" value="UniProtKB-KW"/>
</dbReference>
<dbReference type="GO" id="GO:0003924">
    <property type="term" value="F:GTPase activity"/>
    <property type="evidence" value="ECO:0007669"/>
    <property type="project" value="InterPro"/>
</dbReference>
<protein>
    <submittedName>
        <fullName evidence="4">Rab family, other</fullName>
    </submittedName>
</protein>
<name>A0A5K0U9U4_9VIRU</name>
<accession>A0A5K0U9U4</accession>
<comment type="caution">
    <text evidence="4">The sequence shown here is derived from an EMBL/GenBank/DDBJ whole genome shotgun (WGS) entry which is preliminary data.</text>
</comment>
<dbReference type="InterPro" id="IPR027417">
    <property type="entry name" value="P-loop_NTPase"/>
</dbReference>
<evidence type="ECO:0000256" key="3">
    <source>
        <dbReference type="ARBA" id="ARBA00023134"/>
    </source>
</evidence>
<evidence type="ECO:0000313" key="5">
    <source>
        <dbReference type="Proteomes" id="UP000594342"/>
    </source>
</evidence>
<comment type="subcellular location">
    <subcellularLocation>
        <location evidence="1">Host cell membrane</location>
        <topology evidence="1">Lipid-anchor</topology>
        <orientation evidence="1">Cytoplasmic side</orientation>
    </subcellularLocation>
</comment>
<keyword evidence="3" id="KW-0342">GTP-binding</keyword>
<dbReference type="InterPro" id="IPR050227">
    <property type="entry name" value="Rab"/>
</dbReference>
<dbReference type="CDD" id="cd00154">
    <property type="entry name" value="Rab"/>
    <property type="match status" value="1"/>
</dbReference>
<dbReference type="PRINTS" id="PR00449">
    <property type="entry name" value="RASTRNSFRMNG"/>
</dbReference>
<dbReference type="GO" id="GO:0020002">
    <property type="term" value="C:host cell plasma membrane"/>
    <property type="evidence" value="ECO:0007669"/>
    <property type="project" value="UniProtKB-SubCell"/>
</dbReference>
<dbReference type="InterPro" id="IPR005225">
    <property type="entry name" value="Small_GTP-bd"/>
</dbReference>
<keyword evidence="5" id="KW-1185">Reference proteome</keyword>
<evidence type="ECO:0000313" key="4">
    <source>
        <dbReference type="EMBL" id="VBB18244.1"/>
    </source>
</evidence>
<dbReference type="SUPFAM" id="SSF52540">
    <property type="entry name" value="P-loop containing nucleoside triphosphate hydrolases"/>
    <property type="match status" value="1"/>
</dbReference>
<keyword evidence="2" id="KW-0547">Nucleotide-binding</keyword>
<dbReference type="FunFam" id="3.40.50.300:FF:001447">
    <property type="entry name" value="Ras-related protein Rab-1B"/>
    <property type="match status" value="1"/>
</dbReference>
<dbReference type="SMART" id="SM00175">
    <property type="entry name" value="RAB"/>
    <property type="match status" value="1"/>
</dbReference>
<gene>
    <name evidence="4" type="ORF">YASMINEVIRUS_707</name>
</gene>
<dbReference type="PROSITE" id="PS51419">
    <property type="entry name" value="RAB"/>
    <property type="match status" value="1"/>
</dbReference>
<dbReference type="Pfam" id="PF00071">
    <property type="entry name" value="Ras"/>
    <property type="match status" value="1"/>
</dbReference>
<dbReference type="InterPro" id="IPR001806">
    <property type="entry name" value="Small_GTPase"/>
</dbReference>
<dbReference type="SMART" id="SM00173">
    <property type="entry name" value="RAS"/>
    <property type="match status" value="1"/>
</dbReference>
<reference evidence="4 5" key="1">
    <citation type="submission" date="2018-10" db="EMBL/GenBank/DDBJ databases">
        <authorList>
            <consortium name="IHU Genomes"/>
        </authorList>
    </citation>
    <scope>NUCLEOTIDE SEQUENCE [LARGE SCALE GENOMIC DNA]</scope>
    <source>
        <strain evidence="4 5">A1</strain>
    </source>
</reference>
<dbReference type="NCBIfam" id="TIGR00231">
    <property type="entry name" value="small_GTP"/>
    <property type="match status" value="1"/>
</dbReference>